<evidence type="ECO:0000313" key="2">
    <source>
        <dbReference type="Proteomes" id="UP001345963"/>
    </source>
</evidence>
<evidence type="ECO:0000313" key="1">
    <source>
        <dbReference type="EMBL" id="MED6234016.1"/>
    </source>
</evidence>
<organism evidence="1 2">
    <name type="scientific">Ataeniobius toweri</name>
    <dbReference type="NCBI Taxonomy" id="208326"/>
    <lineage>
        <taxon>Eukaryota</taxon>
        <taxon>Metazoa</taxon>
        <taxon>Chordata</taxon>
        <taxon>Craniata</taxon>
        <taxon>Vertebrata</taxon>
        <taxon>Euteleostomi</taxon>
        <taxon>Actinopterygii</taxon>
        <taxon>Neopterygii</taxon>
        <taxon>Teleostei</taxon>
        <taxon>Neoteleostei</taxon>
        <taxon>Acanthomorphata</taxon>
        <taxon>Ovalentaria</taxon>
        <taxon>Atherinomorphae</taxon>
        <taxon>Cyprinodontiformes</taxon>
        <taxon>Goodeidae</taxon>
        <taxon>Ataeniobius</taxon>
    </lineage>
</organism>
<dbReference type="EMBL" id="JAHUTI010004363">
    <property type="protein sequence ID" value="MED6234016.1"/>
    <property type="molecule type" value="Genomic_DNA"/>
</dbReference>
<name>A0ABU7A853_9TELE</name>
<reference evidence="1 2" key="1">
    <citation type="submission" date="2021-07" db="EMBL/GenBank/DDBJ databases">
        <authorList>
            <person name="Palmer J.M."/>
        </authorList>
    </citation>
    <scope>NUCLEOTIDE SEQUENCE [LARGE SCALE GENOMIC DNA]</scope>
    <source>
        <strain evidence="1 2">AT_MEX2019</strain>
        <tissue evidence="1">Muscle</tissue>
    </source>
</reference>
<sequence length="100" mass="10891">MKKIQKEQEHIILVVSSGLVLLDSTSLFPPGGSIISSTPDRSPSLQPAMVSMWTKLHHRSGLGTRWKKDLIRNLTRATGTCSVVGSSGMDTQHTGWGSFK</sequence>
<accession>A0ABU7A853</accession>
<protein>
    <submittedName>
        <fullName evidence="1">Uncharacterized protein</fullName>
    </submittedName>
</protein>
<feature type="non-terminal residue" evidence="1">
    <location>
        <position position="100"/>
    </location>
</feature>
<keyword evidence="2" id="KW-1185">Reference proteome</keyword>
<dbReference type="Proteomes" id="UP001345963">
    <property type="component" value="Unassembled WGS sequence"/>
</dbReference>
<comment type="caution">
    <text evidence="1">The sequence shown here is derived from an EMBL/GenBank/DDBJ whole genome shotgun (WGS) entry which is preliminary data.</text>
</comment>
<proteinExistence type="predicted"/>
<gene>
    <name evidence="1" type="ORF">ATANTOWER_020548</name>
</gene>